<dbReference type="RefSeq" id="WP_117419883.1">
    <property type="nucleotide sequence ID" value="NZ_QOHO01000111.1"/>
</dbReference>
<comment type="caution">
    <text evidence="1">The sequence shown here is derived from an EMBL/GenBank/DDBJ whole genome shotgun (WGS) entry which is preliminary data.</text>
</comment>
<dbReference type="OrthoDB" id="583824at2"/>
<organism evidence="1 2">
    <name type="scientific">Lacrimispora amygdalina</name>
    <dbReference type="NCBI Taxonomy" id="253257"/>
    <lineage>
        <taxon>Bacteria</taxon>
        <taxon>Bacillati</taxon>
        <taxon>Bacillota</taxon>
        <taxon>Clostridia</taxon>
        <taxon>Lachnospirales</taxon>
        <taxon>Lachnospiraceae</taxon>
        <taxon>Lacrimispora</taxon>
    </lineage>
</organism>
<name>A0A3E2N4N8_9FIRM</name>
<protein>
    <recommendedName>
        <fullName evidence="3">Zinc-ribbon domain-containing protein</fullName>
    </recommendedName>
</protein>
<reference evidence="1 2" key="1">
    <citation type="submission" date="2018-07" db="EMBL/GenBank/DDBJ databases">
        <title>New species, Clostridium PI-S10-A1B.</title>
        <authorList>
            <person name="Krishna G."/>
            <person name="Summeta K."/>
            <person name="Shikha S."/>
            <person name="Prabhu P.B."/>
            <person name="Suresh K."/>
        </authorList>
    </citation>
    <scope>NUCLEOTIDE SEQUENCE [LARGE SCALE GENOMIC DNA]</scope>
    <source>
        <strain evidence="1 2">PI-S10-A1B</strain>
    </source>
</reference>
<sequence>MANQKTHEEFIRKLHRINERIIILNTYSGAKNKVRCKCKIDGYEWDAYPSKLLGGQKCPKCKNMIRRTSDEFIKDLYKINPKIDPLDEFTGVMNKIRCKCLIDDYEWETTPARLLRGVGCPKCAINSTAKHKTLTHEAFAERIKEKHPHIIILGLYTKSCNRIKCKCGIDGHEWSPLAGSLSKSGCPVCSGLIVKQGYNDIWTTDPNLGRLLLNKNDGYKYTSSSNKKAYFKCPECGEIYFKKICDIKYRGICCNKCSDGISIPNKFVANILSINGIRFQTEKLFNWSNSKRYDFYLEEINSIIEVNGSQHYTEGFYSLVGRSLTEEQINDKEKYDLAIKNNIDNYIIVDCSSTKLDYMKISIINSMSNIIDVKNTDFNKCYIDSLQSKLVEACKLTKSGHSRAFVMNKLHISYSTYYSYINTGSLLGLCDYKSNHRRPVVCLESGEIFNSIAEANRKYGACHIYDCCRGIRNYSGFSELIGKRLSWRYYDDYISES</sequence>
<proteinExistence type="predicted"/>
<accession>A0A3E2N4N8</accession>
<dbReference type="Proteomes" id="UP000260680">
    <property type="component" value="Unassembled WGS sequence"/>
</dbReference>
<dbReference type="Gene3D" id="3.40.960.10">
    <property type="entry name" value="VSR Endonuclease"/>
    <property type="match status" value="1"/>
</dbReference>
<dbReference type="AlphaFoldDB" id="A0A3E2N4N8"/>
<evidence type="ECO:0000313" key="1">
    <source>
        <dbReference type="EMBL" id="RFZ75950.1"/>
    </source>
</evidence>
<gene>
    <name evidence="1" type="ORF">DS742_26285</name>
</gene>
<evidence type="ECO:0000313" key="2">
    <source>
        <dbReference type="Proteomes" id="UP000260680"/>
    </source>
</evidence>
<evidence type="ECO:0008006" key="3">
    <source>
        <dbReference type="Google" id="ProtNLM"/>
    </source>
</evidence>
<dbReference type="EMBL" id="QOHO01000111">
    <property type="protein sequence ID" value="RFZ75950.1"/>
    <property type="molecule type" value="Genomic_DNA"/>
</dbReference>